<protein>
    <recommendedName>
        <fullName evidence="5">ABC transporter substrate-binding protein</fullName>
    </recommendedName>
</protein>
<accession>A0A917E341</accession>
<dbReference type="RefSeq" id="WP_188999167.1">
    <property type="nucleotide sequence ID" value="NZ_BMHP01000009.1"/>
</dbReference>
<dbReference type="AlphaFoldDB" id="A0A917E341"/>
<evidence type="ECO:0000313" key="3">
    <source>
        <dbReference type="EMBL" id="GGD96991.1"/>
    </source>
</evidence>
<keyword evidence="2" id="KW-0732">Signal</keyword>
<dbReference type="Pfam" id="PF13416">
    <property type="entry name" value="SBP_bac_8"/>
    <property type="match status" value="1"/>
</dbReference>
<feature type="signal peptide" evidence="2">
    <location>
        <begin position="1"/>
        <end position="21"/>
    </location>
</feature>
<proteinExistence type="predicted"/>
<reference evidence="3" key="2">
    <citation type="submission" date="2020-09" db="EMBL/GenBank/DDBJ databases">
        <authorList>
            <person name="Sun Q."/>
            <person name="Zhou Y."/>
        </authorList>
    </citation>
    <scope>NUCLEOTIDE SEQUENCE</scope>
    <source>
        <strain evidence="3">CGMCC 1.15178</strain>
    </source>
</reference>
<feature type="region of interest" description="Disordered" evidence="1">
    <location>
        <begin position="26"/>
        <end position="62"/>
    </location>
</feature>
<gene>
    <name evidence="3" type="ORF">GCM10010911_64650</name>
</gene>
<evidence type="ECO:0000256" key="1">
    <source>
        <dbReference type="SAM" id="MobiDB-lite"/>
    </source>
</evidence>
<dbReference type="Gene3D" id="3.40.190.10">
    <property type="entry name" value="Periplasmic binding protein-like II"/>
    <property type="match status" value="3"/>
</dbReference>
<feature type="compositionally biased region" description="Low complexity" evidence="1">
    <location>
        <begin position="36"/>
        <end position="53"/>
    </location>
</feature>
<feature type="chain" id="PRO_5038952212" description="ABC transporter substrate-binding protein" evidence="2">
    <location>
        <begin position="22"/>
        <end position="570"/>
    </location>
</feature>
<dbReference type="CDD" id="cd13580">
    <property type="entry name" value="PBP2_AlgQ_like_1"/>
    <property type="match status" value="1"/>
</dbReference>
<dbReference type="Proteomes" id="UP000612456">
    <property type="component" value="Unassembled WGS sequence"/>
</dbReference>
<evidence type="ECO:0000313" key="4">
    <source>
        <dbReference type="Proteomes" id="UP000612456"/>
    </source>
</evidence>
<sequence>MPGKWISGIMAVMLCSTILLAACSSQDNEEQAPQTPAANSDSSGSPSESGNAPDEPAADPLGKYEEPITVTQVLGFAPPQDSKTPKGLTPEKNGYVLKLKEMLNIDLKYLWTVPTEQAEQKFALTVSSGELPDVLSLSLLDFESFRQQGQLADLTEAYQKYASPTLKKYLESDGGRTLDMFTYEGKLLGLPSYEDPFMSSQMLWIRADWLDKLKLQPPTTLDELEKVAEAFVNNDPDGNNKNDTYGIAMNKELISWGFDARGLFYSMGAYPKAWTKGSDGKLIPGEIQPETKASLEKLNDWYMKGILDKEFAFKDIDKAVEDVVAGKVGITFGEWWDPEWPLNLVKEKNPKAEWMALPLPSYNGKPGMTLVPGLRLNWVVSANKEMEHPEALVKMANFYHELGLPKYKDENKPENGFVYNWYNPRIYNPLNIDDLYTRVNAALKANQDTIDSENPEAPKLFEQAKKFLAGDTDPTAWGFYNSRVNENGGWGLTRKIKEEKKFVYNEFYGTPTATQVERGSSLGKLTDETYLKIIMGSGKTDEFEKYVDSWKKLGGDEITEEVNAWYTERQ</sequence>
<dbReference type="PANTHER" id="PTHR43649">
    <property type="entry name" value="ARABINOSE-BINDING PROTEIN-RELATED"/>
    <property type="match status" value="1"/>
</dbReference>
<keyword evidence="4" id="KW-1185">Reference proteome</keyword>
<dbReference type="PROSITE" id="PS51257">
    <property type="entry name" value="PROKAR_LIPOPROTEIN"/>
    <property type="match status" value="1"/>
</dbReference>
<reference evidence="3" key="1">
    <citation type="journal article" date="2014" name="Int. J. Syst. Evol. Microbiol.">
        <title>Complete genome sequence of Corynebacterium casei LMG S-19264T (=DSM 44701T), isolated from a smear-ripened cheese.</title>
        <authorList>
            <consortium name="US DOE Joint Genome Institute (JGI-PGF)"/>
            <person name="Walter F."/>
            <person name="Albersmeier A."/>
            <person name="Kalinowski J."/>
            <person name="Ruckert C."/>
        </authorList>
    </citation>
    <scope>NUCLEOTIDE SEQUENCE</scope>
    <source>
        <strain evidence="3">CGMCC 1.15178</strain>
    </source>
</reference>
<evidence type="ECO:0008006" key="5">
    <source>
        <dbReference type="Google" id="ProtNLM"/>
    </source>
</evidence>
<dbReference type="InterPro" id="IPR006059">
    <property type="entry name" value="SBP"/>
</dbReference>
<organism evidence="3 4">
    <name type="scientific">Paenibacillus nasutitermitis</name>
    <dbReference type="NCBI Taxonomy" id="1652958"/>
    <lineage>
        <taxon>Bacteria</taxon>
        <taxon>Bacillati</taxon>
        <taxon>Bacillota</taxon>
        <taxon>Bacilli</taxon>
        <taxon>Bacillales</taxon>
        <taxon>Paenibacillaceae</taxon>
        <taxon>Paenibacillus</taxon>
    </lineage>
</organism>
<comment type="caution">
    <text evidence="3">The sequence shown here is derived from an EMBL/GenBank/DDBJ whole genome shotgun (WGS) entry which is preliminary data.</text>
</comment>
<dbReference type="SUPFAM" id="SSF53850">
    <property type="entry name" value="Periplasmic binding protein-like II"/>
    <property type="match status" value="1"/>
</dbReference>
<evidence type="ECO:0000256" key="2">
    <source>
        <dbReference type="SAM" id="SignalP"/>
    </source>
</evidence>
<dbReference type="InterPro" id="IPR050490">
    <property type="entry name" value="Bact_solute-bd_prot1"/>
</dbReference>
<dbReference type="EMBL" id="BMHP01000009">
    <property type="protein sequence ID" value="GGD96991.1"/>
    <property type="molecule type" value="Genomic_DNA"/>
</dbReference>
<dbReference type="PANTHER" id="PTHR43649:SF12">
    <property type="entry name" value="DIACETYLCHITOBIOSE BINDING PROTEIN DASA"/>
    <property type="match status" value="1"/>
</dbReference>
<name>A0A917E341_9BACL</name>